<dbReference type="Proteomes" id="UP001595793">
    <property type="component" value="Unassembled WGS sequence"/>
</dbReference>
<sequence>MEIPTIEIDDVVKELKTFLANNPKLISASLNRSEITLDKHTKPLTKIKGKFPQAHTLMTDVVQGFSTEWEEMGKLQIEHKILTDFHQKVNYPIIPADILHSYFAELYAENKKKEEMPISKYIIENELLPKVIDNIQTLSISGTYDPERKNEFGYSMDGIETILSKMVSRDTPPKHPAFEIPVNVFTDVNIVDEITAWERKLPRKLKRKIKKVFMSENNFERYVLDYENKFGQNKFQGDVMKTRLGKREIVILDGMESDVIFGTTENNFRKLIDVFDEPRVTDVQKENYKVKIFMEWWRGYDFLINQMVVVSNFSDDRYGLGSSELNQKYFGINGVSPATA</sequence>
<evidence type="ECO:0000313" key="1">
    <source>
        <dbReference type="EMBL" id="MFC4027211.1"/>
    </source>
</evidence>
<protein>
    <submittedName>
        <fullName evidence="1">Uncharacterized protein</fullName>
    </submittedName>
</protein>
<keyword evidence="2" id="KW-1185">Reference proteome</keyword>
<gene>
    <name evidence="1" type="ORF">ACFOS1_07330</name>
</gene>
<name>A0ABV8HAH5_9FLAO</name>
<evidence type="ECO:0000313" key="2">
    <source>
        <dbReference type="Proteomes" id="UP001595793"/>
    </source>
</evidence>
<accession>A0ABV8HAH5</accession>
<comment type="caution">
    <text evidence="1">The sequence shown here is derived from an EMBL/GenBank/DDBJ whole genome shotgun (WGS) entry which is preliminary data.</text>
</comment>
<dbReference type="RefSeq" id="WP_290234708.1">
    <property type="nucleotide sequence ID" value="NZ_JAUFPZ010000002.1"/>
</dbReference>
<reference evidence="2" key="1">
    <citation type="journal article" date="2019" name="Int. J. Syst. Evol. Microbiol.">
        <title>The Global Catalogue of Microorganisms (GCM) 10K type strain sequencing project: providing services to taxonomists for standard genome sequencing and annotation.</title>
        <authorList>
            <consortium name="The Broad Institute Genomics Platform"/>
            <consortium name="The Broad Institute Genome Sequencing Center for Infectious Disease"/>
            <person name="Wu L."/>
            <person name="Ma J."/>
        </authorList>
    </citation>
    <scope>NUCLEOTIDE SEQUENCE [LARGE SCALE GENOMIC DNA]</scope>
    <source>
        <strain evidence="2">CECT 9128</strain>
    </source>
</reference>
<dbReference type="EMBL" id="JBHSAS010000006">
    <property type="protein sequence ID" value="MFC4027211.1"/>
    <property type="molecule type" value="Genomic_DNA"/>
</dbReference>
<organism evidence="1 2">
    <name type="scientific">Zunongwangia endophytica</name>
    <dbReference type="NCBI Taxonomy" id="1808945"/>
    <lineage>
        <taxon>Bacteria</taxon>
        <taxon>Pseudomonadati</taxon>
        <taxon>Bacteroidota</taxon>
        <taxon>Flavobacteriia</taxon>
        <taxon>Flavobacteriales</taxon>
        <taxon>Flavobacteriaceae</taxon>
        <taxon>Zunongwangia</taxon>
    </lineage>
</organism>
<proteinExistence type="predicted"/>